<dbReference type="RefSeq" id="WP_245753170.1">
    <property type="nucleotide sequence ID" value="NZ_FNRQ01000002.1"/>
</dbReference>
<evidence type="ECO:0000313" key="14">
    <source>
        <dbReference type="Proteomes" id="UP000198638"/>
    </source>
</evidence>
<dbReference type="InterPro" id="IPR050298">
    <property type="entry name" value="Gram-neg_bact_OMP"/>
</dbReference>
<evidence type="ECO:0000256" key="7">
    <source>
        <dbReference type="ARBA" id="ARBA00023065"/>
    </source>
</evidence>
<keyword evidence="3" id="KW-0813">Transport</keyword>
<evidence type="ECO:0000259" key="12">
    <source>
        <dbReference type="Pfam" id="PF13609"/>
    </source>
</evidence>
<evidence type="ECO:0000256" key="2">
    <source>
        <dbReference type="ARBA" id="ARBA00011233"/>
    </source>
</evidence>
<comment type="subcellular location">
    <subcellularLocation>
        <location evidence="1">Cell outer membrane</location>
        <topology evidence="1">Multi-pass membrane protein</topology>
    </subcellularLocation>
</comment>
<dbReference type="Proteomes" id="UP000198638">
    <property type="component" value="Unassembled WGS sequence"/>
</dbReference>
<evidence type="ECO:0000256" key="11">
    <source>
        <dbReference type="SAM" id="SignalP"/>
    </source>
</evidence>
<evidence type="ECO:0000256" key="1">
    <source>
        <dbReference type="ARBA" id="ARBA00004571"/>
    </source>
</evidence>
<dbReference type="CDD" id="cd00342">
    <property type="entry name" value="gram_neg_porins"/>
    <property type="match status" value="1"/>
</dbReference>
<evidence type="ECO:0000256" key="3">
    <source>
        <dbReference type="ARBA" id="ARBA00022448"/>
    </source>
</evidence>
<keyword evidence="10" id="KW-0998">Cell outer membrane</keyword>
<reference evidence="14" key="1">
    <citation type="submission" date="2016-10" db="EMBL/GenBank/DDBJ databases">
        <authorList>
            <person name="Varghese N."/>
            <person name="Submissions S."/>
        </authorList>
    </citation>
    <scope>NUCLEOTIDE SEQUENCE [LARGE SCALE GENOMIC DNA]</scope>
    <source>
        <strain evidence="14">LMG 24000</strain>
    </source>
</reference>
<dbReference type="GO" id="GO:0046930">
    <property type="term" value="C:pore complex"/>
    <property type="evidence" value="ECO:0007669"/>
    <property type="project" value="UniProtKB-KW"/>
</dbReference>
<dbReference type="GO" id="GO:0015288">
    <property type="term" value="F:porin activity"/>
    <property type="evidence" value="ECO:0007669"/>
    <property type="project" value="UniProtKB-KW"/>
</dbReference>
<feature type="domain" description="Porin" evidence="12">
    <location>
        <begin position="15"/>
        <end position="327"/>
    </location>
</feature>
<gene>
    <name evidence="13" type="ORF">SAMN05192564_102365</name>
</gene>
<dbReference type="GO" id="GO:0006811">
    <property type="term" value="P:monoatomic ion transport"/>
    <property type="evidence" value="ECO:0007669"/>
    <property type="project" value="UniProtKB-KW"/>
</dbReference>
<dbReference type="PANTHER" id="PTHR34501:SF9">
    <property type="entry name" value="MAJOR OUTER MEMBRANE PROTEIN P.IA"/>
    <property type="match status" value="1"/>
</dbReference>
<feature type="signal peptide" evidence="11">
    <location>
        <begin position="1"/>
        <end position="28"/>
    </location>
</feature>
<keyword evidence="9" id="KW-0472">Membrane</keyword>
<evidence type="ECO:0000256" key="10">
    <source>
        <dbReference type="ARBA" id="ARBA00023237"/>
    </source>
</evidence>
<evidence type="ECO:0000256" key="4">
    <source>
        <dbReference type="ARBA" id="ARBA00022452"/>
    </source>
</evidence>
<dbReference type="Pfam" id="PF13609">
    <property type="entry name" value="Porin_4"/>
    <property type="match status" value="1"/>
</dbReference>
<evidence type="ECO:0000256" key="9">
    <source>
        <dbReference type="ARBA" id="ARBA00023136"/>
    </source>
</evidence>
<name>A0A1H4CLD7_9BURK</name>
<dbReference type="PANTHER" id="PTHR34501">
    <property type="entry name" value="PROTEIN YDDL-RELATED"/>
    <property type="match status" value="1"/>
</dbReference>
<evidence type="ECO:0000313" key="13">
    <source>
        <dbReference type="EMBL" id="SEA61140.1"/>
    </source>
</evidence>
<dbReference type="STRING" id="83784.SAMN05192564_102365"/>
<dbReference type="AlphaFoldDB" id="A0A1H4CLD7"/>
<evidence type="ECO:0000256" key="5">
    <source>
        <dbReference type="ARBA" id="ARBA00022692"/>
    </source>
</evidence>
<protein>
    <submittedName>
        <fullName evidence="13">Outer membrane protein (Porin)</fullName>
    </submittedName>
</protein>
<dbReference type="GO" id="GO:0009279">
    <property type="term" value="C:cell outer membrane"/>
    <property type="evidence" value="ECO:0007669"/>
    <property type="project" value="UniProtKB-SubCell"/>
</dbReference>
<keyword evidence="4" id="KW-1134">Transmembrane beta strand</keyword>
<keyword evidence="8" id="KW-0626">Porin</keyword>
<evidence type="ECO:0000256" key="6">
    <source>
        <dbReference type="ARBA" id="ARBA00022729"/>
    </source>
</evidence>
<comment type="subunit">
    <text evidence="2">Homotrimer.</text>
</comment>
<keyword evidence="5" id="KW-0812">Transmembrane</keyword>
<dbReference type="SUPFAM" id="SSF56935">
    <property type="entry name" value="Porins"/>
    <property type="match status" value="1"/>
</dbReference>
<sequence>MKKMNRRMAAITAFASLAAGGAATEAHAQSSVQLYGLVGAYVGSVKHSSGPAATFQEGGGGLTTSYFGMHGEEDLGGGNSVFFTLESFFQPNTGAQGRTAADPFFSRNAFVGFSTAVGRLSFGRQTNPTYLNMQLLNPFGSSVVFSPIVVQSFVPAFNNTIIGDTVWNNAVQYQTPSLGGFTATGIYGAGGVAGAPGVANIGLHAKYVNGPFAAAVSLQRVRTPVTAPVTEQDTWLGGFTYNFNFAKVYALAEGSQTYGKPSGAHTYELGLSVPVTTYSTVLAEWARTTRNAPHNVYSTRNTGSIAYDYSLSKRTGVYVVCMYDKTSGFGSATTTALGLRQAF</sequence>
<keyword evidence="6 11" id="KW-0732">Signal</keyword>
<evidence type="ECO:0000256" key="8">
    <source>
        <dbReference type="ARBA" id="ARBA00023114"/>
    </source>
</evidence>
<dbReference type="InterPro" id="IPR033900">
    <property type="entry name" value="Gram_neg_porin_domain"/>
</dbReference>
<accession>A0A1H4CLD7</accession>
<organism evidence="13 14">
    <name type="scientific">Paraburkholderia sartisoli</name>
    <dbReference type="NCBI Taxonomy" id="83784"/>
    <lineage>
        <taxon>Bacteria</taxon>
        <taxon>Pseudomonadati</taxon>
        <taxon>Pseudomonadota</taxon>
        <taxon>Betaproteobacteria</taxon>
        <taxon>Burkholderiales</taxon>
        <taxon>Burkholderiaceae</taxon>
        <taxon>Paraburkholderia</taxon>
    </lineage>
</organism>
<dbReference type="EMBL" id="FNRQ01000002">
    <property type="protein sequence ID" value="SEA61140.1"/>
    <property type="molecule type" value="Genomic_DNA"/>
</dbReference>
<dbReference type="Gene3D" id="2.40.160.10">
    <property type="entry name" value="Porin"/>
    <property type="match status" value="1"/>
</dbReference>
<dbReference type="InterPro" id="IPR023614">
    <property type="entry name" value="Porin_dom_sf"/>
</dbReference>
<keyword evidence="14" id="KW-1185">Reference proteome</keyword>
<feature type="chain" id="PRO_5011445041" evidence="11">
    <location>
        <begin position="29"/>
        <end position="343"/>
    </location>
</feature>
<proteinExistence type="predicted"/>
<keyword evidence="7" id="KW-0406">Ion transport</keyword>